<proteinExistence type="predicted"/>
<feature type="compositionally biased region" description="Low complexity" evidence="1">
    <location>
        <begin position="41"/>
        <end position="50"/>
    </location>
</feature>
<accession>V5YQD4</accession>
<name>V5YQD4_9BURK</name>
<keyword evidence="3" id="KW-0614">Plasmid</keyword>
<dbReference type="EMBL" id="AB853026">
    <property type="protein sequence ID" value="BAO19151.1"/>
    <property type="molecule type" value="Genomic_DNA"/>
</dbReference>
<feature type="chain" id="PRO_5004743109" description="Lipoprotein" evidence="2">
    <location>
        <begin position="32"/>
        <end position="316"/>
    </location>
</feature>
<feature type="compositionally biased region" description="Low complexity" evidence="1">
    <location>
        <begin position="57"/>
        <end position="80"/>
    </location>
</feature>
<feature type="signal peptide" evidence="2">
    <location>
        <begin position="1"/>
        <end position="31"/>
    </location>
</feature>
<organism evidence="3">
    <name type="scientific">Burkholderia sp. M701</name>
    <dbReference type="NCBI Taxonomy" id="326454"/>
    <lineage>
        <taxon>Bacteria</taxon>
        <taxon>Pseudomonadati</taxon>
        <taxon>Pseudomonadota</taxon>
        <taxon>Betaproteobacteria</taxon>
        <taxon>Burkholderiales</taxon>
        <taxon>Burkholderiaceae</taxon>
        <taxon>Burkholderia</taxon>
    </lineage>
</organism>
<dbReference type="AlphaFoldDB" id="V5YQD4"/>
<protein>
    <recommendedName>
        <fullName evidence="4">Lipoprotein</fullName>
    </recommendedName>
</protein>
<evidence type="ECO:0008006" key="4">
    <source>
        <dbReference type="Google" id="ProtNLM"/>
    </source>
</evidence>
<feature type="region of interest" description="Disordered" evidence="1">
    <location>
        <begin position="39"/>
        <end position="101"/>
    </location>
</feature>
<sequence>MMVSSTRGKIKMNFQKKALLPLMLSTLFLLAACGGGGGGSDSNSQTSSTSKPAPSGASATSVSTALPSSASAPSSASSPVMAGEALPSLANPQPGSTASTGANAEGIWASFSGIDHDLALVDSNSNISSLTAVGTVVMDKFYGVISATPQAWTLTSGWDFSTVFVNPTTSGSGTYAPQKTFTGSYVVSGGTTNIAWTYDAANALSVTQESVAGTWSQPGTSMTIGNDGSLTGTLSGCNVSGTMLLTDAGTNHNMYTATISAAAGSTCTMPAGMAYTGNAAITFVPITGSNGYQRTILYSLKAADNLHVAYGQLPKQ</sequence>
<feature type="compositionally biased region" description="Polar residues" evidence="1">
    <location>
        <begin position="90"/>
        <end position="101"/>
    </location>
</feature>
<keyword evidence="2" id="KW-0732">Signal</keyword>
<dbReference type="PROSITE" id="PS51257">
    <property type="entry name" value="PROKAR_LIPOPROTEIN"/>
    <property type="match status" value="1"/>
</dbReference>
<geneLocation type="plasmid" evidence="3">
    <name>pM7012</name>
</geneLocation>
<reference evidence="3" key="2">
    <citation type="submission" date="2024-06" db="EMBL/GenBank/DDBJ databases">
        <authorList>
            <person name="Sakai Y."/>
            <person name="Fujii T."/>
        </authorList>
    </citation>
    <scope>NUCLEOTIDE SEQUENCE</scope>
    <source>
        <strain evidence="3">M701</strain>
        <plasmid evidence="3">pM7012</plasmid>
    </source>
</reference>
<reference evidence="3" key="1">
    <citation type="journal article" date="2014" name="Microbiology">
        <title>A 2,4-dichlorophenoxyacetic acid degradation plasmid pM7012 discloses distribution of an unclassified megaplasmid group across bacterial species.</title>
        <authorList>
            <person name="Sakai Y."/>
            <person name="Ogawa N."/>
            <person name="Shimomura Y."/>
            <person name="Fujii T."/>
        </authorList>
    </citation>
    <scope>NUCLEOTIDE SEQUENCE</scope>
    <source>
        <strain evidence="3">M701</strain>
    </source>
</reference>
<evidence type="ECO:0000256" key="2">
    <source>
        <dbReference type="SAM" id="SignalP"/>
    </source>
</evidence>
<evidence type="ECO:0000256" key="1">
    <source>
        <dbReference type="SAM" id="MobiDB-lite"/>
    </source>
</evidence>
<evidence type="ECO:0000313" key="3">
    <source>
        <dbReference type="EMBL" id="BAO19151.1"/>
    </source>
</evidence>